<feature type="chain" id="PRO_5045574624" description="MYXO-CTERM domain-containing protein" evidence="2">
    <location>
        <begin position="25"/>
        <end position="173"/>
    </location>
</feature>
<evidence type="ECO:0000256" key="2">
    <source>
        <dbReference type="SAM" id="SignalP"/>
    </source>
</evidence>
<feature type="compositionally biased region" description="Low complexity" evidence="1">
    <location>
        <begin position="110"/>
        <end position="125"/>
    </location>
</feature>
<proteinExistence type="predicted"/>
<dbReference type="RefSeq" id="WP_381016858.1">
    <property type="nucleotide sequence ID" value="NZ_JBHSNY010000001.1"/>
</dbReference>
<accession>A0ABW0UKU8</accession>
<feature type="region of interest" description="Disordered" evidence="1">
    <location>
        <begin position="110"/>
        <end position="145"/>
    </location>
</feature>
<dbReference type="EMBL" id="JBHSNY010000001">
    <property type="protein sequence ID" value="MFC5632830.1"/>
    <property type="molecule type" value="Genomic_DNA"/>
</dbReference>
<name>A0ABW0UKU8_9ACTN</name>
<sequence>MRSLRVTLCTGVLAAVALTPAAYAADEGGISVTPAVPTPGTDVRLRVSDCAEQTAVAVSAAFVTDVTLTATDGVLVGESRVRSTLTAGAYAVKVTCGSSDRTGTLTVAHPAHKPSAPASPVAPVEAGGGGTAHAAAEDASGTGPGTGHAVTGLVLAGAAAVAVARARRSRGTS</sequence>
<keyword evidence="2" id="KW-0732">Signal</keyword>
<comment type="caution">
    <text evidence="3">The sequence shown here is derived from an EMBL/GenBank/DDBJ whole genome shotgun (WGS) entry which is preliminary data.</text>
</comment>
<evidence type="ECO:0000313" key="3">
    <source>
        <dbReference type="EMBL" id="MFC5632830.1"/>
    </source>
</evidence>
<protein>
    <recommendedName>
        <fullName evidence="5">MYXO-CTERM domain-containing protein</fullName>
    </recommendedName>
</protein>
<reference evidence="4" key="1">
    <citation type="journal article" date="2019" name="Int. J. Syst. Evol. Microbiol.">
        <title>The Global Catalogue of Microorganisms (GCM) 10K type strain sequencing project: providing services to taxonomists for standard genome sequencing and annotation.</title>
        <authorList>
            <consortium name="The Broad Institute Genomics Platform"/>
            <consortium name="The Broad Institute Genome Sequencing Center for Infectious Disease"/>
            <person name="Wu L."/>
            <person name="Ma J."/>
        </authorList>
    </citation>
    <scope>NUCLEOTIDE SEQUENCE [LARGE SCALE GENOMIC DNA]</scope>
    <source>
        <strain evidence="4">CGMCC 4.7248</strain>
    </source>
</reference>
<evidence type="ECO:0000256" key="1">
    <source>
        <dbReference type="SAM" id="MobiDB-lite"/>
    </source>
</evidence>
<organism evidence="3 4">
    <name type="scientific">Streptomyces bullii</name>
    <dbReference type="NCBI Taxonomy" id="349910"/>
    <lineage>
        <taxon>Bacteria</taxon>
        <taxon>Bacillati</taxon>
        <taxon>Actinomycetota</taxon>
        <taxon>Actinomycetes</taxon>
        <taxon>Kitasatosporales</taxon>
        <taxon>Streptomycetaceae</taxon>
        <taxon>Streptomyces</taxon>
    </lineage>
</organism>
<dbReference type="Proteomes" id="UP001596154">
    <property type="component" value="Unassembled WGS sequence"/>
</dbReference>
<evidence type="ECO:0008006" key="5">
    <source>
        <dbReference type="Google" id="ProtNLM"/>
    </source>
</evidence>
<keyword evidence="4" id="KW-1185">Reference proteome</keyword>
<evidence type="ECO:0000313" key="4">
    <source>
        <dbReference type="Proteomes" id="UP001596154"/>
    </source>
</evidence>
<feature type="signal peptide" evidence="2">
    <location>
        <begin position="1"/>
        <end position="24"/>
    </location>
</feature>
<feature type="compositionally biased region" description="Low complexity" evidence="1">
    <location>
        <begin position="132"/>
        <end position="141"/>
    </location>
</feature>
<gene>
    <name evidence="3" type="ORF">ACFPZJ_03305</name>
</gene>